<name>A0A975KA87_9SPHN</name>
<feature type="domain" description="Peptidase M24" evidence="1">
    <location>
        <begin position="191"/>
        <end position="403"/>
    </location>
</feature>
<dbReference type="InterPro" id="IPR050659">
    <property type="entry name" value="Peptidase_M24B"/>
</dbReference>
<feature type="domain" description="Creatinase N-terminal" evidence="2">
    <location>
        <begin position="6"/>
        <end position="57"/>
    </location>
</feature>
<evidence type="ECO:0000313" key="4">
    <source>
        <dbReference type="Proteomes" id="UP000681425"/>
    </source>
</evidence>
<keyword evidence="3" id="KW-0378">Hydrolase</keyword>
<dbReference type="PANTHER" id="PTHR46112:SF2">
    <property type="entry name" value="XAA-PRO AMINOPEPTIDASE P-RELATED"/>
    <property type="match status" value="1"/>
</dbReference>
<dbReference type="Pfam" id="PF00557">
    <property type="entry name" value="Peptidase_M24"/>
    <property type="match status" value="1"/>
</dbReference>
<dbReference type="GO" id="GO:0004177">
    <property type="term" value="F:aminopeptidase activity"/>
    <property type="evidence" value="ECO:0007669"/>
    <property type="project" value="UniProtKB-KW"/>
</dbReference>
<dbReference type="InterPro" id="IPR036005">
    <property type="entry name" value="Creatinase/aminopeptidase-like"/>
</dbReference>
<evidence type="ECO:0000259" key="2">
    <source>
        <dbReference type="Pfam" id="PF01321"/>
    </source>
</evidence>
<dbReference type="KEGG" id="spph:KFK14_08105"/>
<organism evidence="3 4">
    <name type="scientific">Sphingobium phenoxybenzoativorans</name>
    <dbReference type="NCBI Taxonomy" id="1592790"/>
    <lineage>
        <taxon>Bacteria</taxon>
        <taxon>Pseudomonadati</taxon>
        <taxon>Pseudomonadota</taxon>
        <taxon>Alphaproteobacteria</taxon>
        <taxon>Sphingomonadales</taxon>
        <taxon>Sphingomonadaceae</taxon>
        <taxon>Sphingobium</taxon>
    </lineage>
</organism>
<keyword evidence="3" id="KW-0645">Protease</keyword>
<dbReference type="RefSeq" id="WP_212610514.1">
    <property type="nucleotide sequence ID" value="NZ_CP073910.1"/>
</dbReference>
<accession>A0A975KA87</accession>
<keyword evidence="4" id="KW-1185">Reference proteome</keyword>
<dbReference type="Proteomes" id="UP000681425">
    <property type="component" value="Chromosome"/>
</dbReference>
<dbReference type="Gene3D" id="3.90.230.10">
    <property type="entry name" value="Creatinase/methionine aminopeptidase superfamily"/>
    <property type="match status" value="1"/>
</dbReference>
<evidence type="ECO:0000313" key="3">
    <source>
        <dbReference type="EMBL" id="QUT07352.1"/>
    </source>
</evidence>
<dbReference type="PANTHER" id="PTHR46112">
    <property type="entry name" value="AMINOPEPTIDASE"/>
    <property type="match status" value="1"/>
</dbReference>
<dbReference type="InterPro" id="IPR000994">
    <property type="entry name" value="Pept_M24"/>
</dbReference>
<dbReference type="EMBL" id="CP073910">
    <property type="protein sequence ID" value="QUT07352.1"/>
    <property type="molecule type" value="Genomic_DNA"/>
</dbReference>
<dbReference type="Pfam" id="PF01321">
    <property type="entry name" value="Creatinase_N"/>
    <property type="match status" value="1"/>
</dbReference>
<dbReference type="Gene3D" id="3.40.350.10">
    <property type="entry name" value="Creatinase/prolidase N-terminal domain"/>
    <property type="match status" value="1"/>
</dbReference>
<dbReference type="CDD" id="cd01066">
    <property type="entry name" value="APP_MetAP"/>
    <property type="match status" value="1"/>
</dbReference>
<dbReference type="SUPFAM" id="SSF55920">
    <property type="entry name" value="Creatinase/aminopeptidase"/>
    <property type="match status" value="1"/>
</dbReference>
<reference evidence="3" key="1">
    <citation type="submission" date="2021-04" db="EMBL/GenBank/DDBJ databases">
        <title>Isolation of p-tert-butylphenol degrading bacteria Sphingobium phenoxybenzoativorans Tas13 from active sludge.</title>
        <authorList>
            <person name="Li Y."/>
        </authorList>
    </citation>
    <scope>NUCLEOTIDE SEQUENCE</scope>
    <source>
        <strain evidence="3">Tas13</strain>
    </source>
</reference>
<proteinExistence type="predicted"/>
<evidence type="ECO:0000259" key="1">
    <source>
        <dbReference type="Pfam" id="PF00557"/>
    </source>
</evidence>
<keyword evidence="3" id="KW-0031">Aminopeptidase</keyword>
<dbReference type="SUPFAM" id="SSF53092">
    <property type="entry name" value="Creatinase/prolidase N-terminal domain"/>
    <property type="match status" value="1"/>
</dbReference>
<sequence length="428" mass="46771">MSAETIARLRAMMAREDIDAVILSHPHDVRYATGYHSVLERWTQQEPLCGAIVPRDASKPVTLLIPEASIGVIAVGNEREQRIFCDEIRTFDMLNFCQVARADDPGARRSELARAALGIASEKIRGACQPDLLAALSQGLKANGLDRRGRIGCDDWRIGHRATQGMQVDLFDALDFLMRVRVVKTPGEIARYRKVGKLADAVIAQAGREVVHGRSWSEVQARIAEFMVRNEVVPVDEGAVLFGGGYDGDFIPDLFRTPVDRPLQSGDIIILETQGVHEGFWIDINRTAVVGPPSAEYLRLHDILRDAFLKTVDHLRPGVHTGELAKIARDHLVQNGVAAPDKLLLVAHGIGYMPLEIPVPFPSHGLAGVAGFEMAEDMLISLDCLYFGGTPGPCHMENVYAITSGAPEPMYHAPLELFVAEAPELAGA</sequence>
<dbReference type="InterPro" id="IPR029149">
    <property type="entry name" value="Creatin/AminoP/Spt16_N"/>
</dbReference>
<dbReference type="AlphaFoldDB" id="A0A975KA87"/>
<protein>
    <submittedName>
        <fullName evidence="3">Aminopeptidase P family protein</fullName>
    </submittedName>
</protein>
<dbReference type="InterPro" id="IPR000587">
    <property type="entry name" value="Creatinase_N"/>
</dbReference>
<gene>
    <name evidence="3" type="ORF">KFK14_08105</name>
</gene>